<dbReference type="Pfam" id="PF07661">
    <property type="entry name" value="MORN_2"/>
    <property type="match status" value="1"/>
</dbReference>
<accession>A0A418LWF3</accession>
<comment type="caution">
    <text evidence="1">The sequence shown here is derived from an EMBL/GenBank/DDBJ whole genome shotgun (WGS) entry which is preliminary data.</text>
</comment>
<protein>
    <recommendedName>
        <fullName evidence="3">Toxin-antitoxin system YwqK family antitoxin</fullName>
    </recommendedName>
</protein>
<dbReference type="SUPFAM" id="SSF82185">
    <property type="entry name" value="Histone H3 K4-specific methyltransferase SET7/9 N-terminal domain"/>
    <property type="match status" value="1"/>
</dbReference>
<proteinExistence type="predicted"/>
<dbReference type="EMBL" id="QXED01000017">
    <property type="protein sequence ID" value="RIV17546.1"/>
    <property type="molecule type" value="Genomic_DNA"/>
</dbReference>
<sequence>MSGIAALCWLFSLSGICIDDTSKKAAKQRIFQFENGTRVYEVIFHDNRRRLATLRSFSRTGQRLSEEHYLNFTAGIKQGQTRYWYENGQLRLACDYKKATVNGPLAVYYPDGTLKRREYYRQGQLKNGQCFAPDGSVTPCLPLIRKAEFNGGKEKLVDYLRKQLLHLNVDLANSPAFISLLATVEEDGTVSKLTPTLEAAFRPKPEQELIQRFVDALNYMPTWQPAVLDDMPIAATMLISVLLRDNKVHRVEYEINSFQKNIP</sequence>
<evidence type="ECO:0000313" key="1">
    <source>
        <dbReference type="EMBL" id="RIV17546.1"/>
    </source>
</evidence>
<dbReference type="Proteomes" id="UP000283523">
    <property type="component" value="Unassembled WGS sequence"/>
</dbReference>
<dbReference type="Gene3D" id="2.20.110.10">
    <property type="entry name" value="Histone H3 K4-specific methyltransferase SET7/9 N-terminal domain"/>
    <property type="match status" value="1"/>
</dbReference>
<reference evidence="1 2" key="1">
    <citation type="submission" date="2018-08" db="EMBL/GenBank/DDBJ databases">
        <title>Fibrisoma montanum sp. nov., isolated from Danxia mountain soil.</title>
        <authorList>
            <person name="Huang Y."/>
        </authorList>
    </citation>
    <scope>NUCLEOTIDE SEQUENCE [LARGE SCALE GENOMIC DNA]</scope>
    <source>
        <strain evidence="1 2">HYT19</strain>
    </source>
</reference>
<dbReference type="AlphaFoldDB" id="A0A418LWF3"/>
<dbReference type="InterPro" id="IPR011652">
    <property type="entry name" value="MORN_2"/>
</dbReference>
<evidence type="ECO:0008006" key="3">
    <source>
        <dbReference type="Google" id="ProtNLM"/>
    </source>
</evidence>
<organism evidence="1 2">
    <name type="scientific">Fibrisoma montanum</name>
    <dbReference type="NCBI Taxonomy" id="2305895"/>
    <lineage>
        <taxon>Bacteria</taxon>
        <taxon>Pseudomonadati</taxon>
        <taxon>Bacteroidota</taxon>
        <taxon>Cytophagia</taxon>
        <taxon>Cytophagales</taxon>
        <taxon>Spirosomataceae</taxon>
        <taxon>Fibrisoma</taxon>
    </lineage>
</organism>
<name>A0A418LWF3_9BACT</name>
<gene>
    <name evidence="1" type="ORF">DYU11_31355</name>
</gene>
<evidence type="ECO:0000313" key="2">
    <source>
        <dbReference type="Proteomes" id="UP000283523"/>
    </source>
</evidence>
<keyword evidence="2" id="KW-1185">Reference proteome</keyword>